<dbReference type="AlphaFoldDB" id="A0A482WZC4"/>
<dbReference type="InterPro" id="IPR001365">
    <property type="entry name" value="A_deaminase_dom"/>
</dbReference>
<evidence type="ECO:0000256" key="8">
    <source>
        <dbReference type="ARBA" id="ARBA00022833"/>
    </source>
</evidence>
<organism evidence="10 11">
    <name type="scientific">Laodelphax striatellus</name>
    <name type="common">Small brown planthopper</name>
    <name type="synonym">Delphax striatella</name>
    <dbReference type="NCBI Taxonomy" id="195883"/>
    <lineage>
        <taxon>Eukaryota</taxon>
        <taxon>Metazoa</taxon>
        <taxon>Ecdysozoa</taxon>
        <taxon>Arthropoda</taxon>
        <taxon>Hexapoda</taxon>
        <taxon>Insecta</taxon>
        <taxon>Pterygota</taxon>
        <taxon>Neoptera</taxon>
        <taxon>Paraneoptera</taxon>
        <taxon>Hemiptera</taxon>
        <taxon>Auchenorrhyncha</taxon>
        <taxon>Fulgoroidea</taxon>
        <taxon>Delphacidae</taxon>
        <taxon>Criomorphinae</taxon>
        <taxon>Laodelphax</taxon>
    </lineage>
</organism>
<gene>
    <name evidence="10" type="ORF">LSTR_LSTR006541</name>
</gene>
<dbReference type="GO" id="GO:0046103">
    <property type="term" value="P:inosine biosynthetic process"/>
    <property type="evidence" value="ECO:0007669"/>
    <property type="project" value="TreeGrafter"/>
</dbReference>
<dbReference type="PROSITE" id="PS00485">
    <property type="entry name" value="A_DEAMINASE"/>
    <property type="match status" value="1"/>
</dbReference>
<dbReference type="PANTHER" id="PTHR11409:SF43">
    <property type="entry name" value="ADENOSINE DEAMINASE"/>
    <property type="match status" value="1"/>
</dbReference>
<dbReference type="GO" id="GO:0009168">
    <property type="term" value="P:purine ribonucleoside monophosphate biosynthetic process"/>
    <property type="evidence" value="ECO:0007669"/>
    <property type="project" value="InterPro"/>
</dbReference>
<accession>A0A482WZC4</accession>
<dbReference type="EMBL" id="QKKF02021356">
    <property type="protein sequence ID" value="RZF38884.1"/>
    <property type="molecule type" value="Genomic_DNA"/>
</dbReference>
<evidence type="ECO:0000313" key="11">
    <source>
        <dbReference type="Proteomes" id="UP000291343"/>
    </source>
</evidence>
<dbReference type="GO" id="GO:0060169">
    <property type="term" value="P:negative regulation of adenosine receptor signaling pathway"/>
    <property type="evidence" value="ECO:0007669"/>
    <property type="project" value="TreeGrafter"/>
</dbReference>
<dbReference type="FunCoup" id="A0A482WZC4">
    <property type="interactions" value="1173"/>
</dbReference>
<dbReference type="GO" id="GO:0043103">
    <property type="term" value="P:hypoxanthine salvage"/>
    <property type="evidence" value="ECO:0007669"/>
    <property type="project" value="TreeGrafter"/>
</dbReference>
<dbReference type="SMR" id="A0A482WZC4"/>
<evidence type="ECO:0000256" key="2">
    <source>
        <dbReference type="ARBA" id="ARBA00004296"/>
    </source>
</evidence>
<dbReference type="InterPro" id="IPR032466">
    <property type="entry name" value="Metal_Hydrolase"/>
</dbReference>
<dbReference type="GO" id="GO:0005829">
    <property type="term" value="C:cytosol"/>
    <property type="evidence" value="ECO:0007669"/>
    <property type="project" value="TreeGrafter"/>
</dbReference>
<keyword evidence="6" id="KW-0479">Metal-binding</keyword>
<dbReference type="InterPro" id="IPR006330">
    <property type="entry name" value="Ado/ade_deaminase"/>
</dbReference>
<evidence type="ECO:0000256" key="5">
    <source>
        <dbReference type="ARBA" id="ARBA00018099"/>
    </source>
</evidence>
<evidence type="ECO:0000256" key="4">
    <source>
        <dbReference type="ARBA" id="ARBA00012784"/>
    </source>
</evidence>
<dbReference type="PANTHER" id="PTHR11409">
    <property type="entry name" value="ADENOSINE DEAMINASE"/>
    <property type="match status" value="1"/>
</dbReference>
<evidence type="ECO:0000256" key="3">
    <source>
        <dbReference type="ARBA" id="ARBA00006676"/>
    </source>
</evidence>
<protein>
    <recommendedName>
        <fullName evidence="5">Adenosine deaminase</fullName>
        <ecNumber evidence="4">3.5.4.4</ecNumber>
    </recommendedName>
</protein>
<dbReference type="NCBIfam" id="TIGR01430">
    <property type="entry name" value="aden_deam"/>
    <property type="match status" value="1"/>
</dbReference>
<dbReference type="STRING" id="195883.A0A482WZC4"/>
<evidence type="ECO:0000313" key="10">
    <source>
        <dbReference type="EMBL" id="RZF38884.1"/>
    </source>
</evidence>
<dbReference type="GO" id="GO:0004000">
    <property type="term" value="F:adenosine deaminase activity"/>
    <property type="evidence" value="ECO:0007669"/>
    <property type="project" value="TreeGrafter"/>
</dbReference>
<feature type="domain" description="Adenosine deaminase" evidence="9">
    <location>
        <begin position="9"/>
        <end position="346"/>
    </location>
</feature>
<keyword evidence="11" id="KW-1185">Reference proteome</keyword>
<comment type="caution">
    <text evidence="10">The sequence shown here is derived from an EMBL/GenBank/DDBJ whole genome shotgun (WGS) entry which is preliminary data.</text>
</comment>
<proteinExistence type="inferred from homology"/>
<evidence type="ECO:0000259" key="9">
    <source>
        <dbReference type="Pfam" id="PF00962"/>
    </source>
</evidence>
<keyword evidence="7" id="KW-0378">Hydrolase</keyword>
<dbReference type="GO" id="GO:0046872">
    <property type="term" value="F:metal ion binding"/>
    <property type="evidence" value="ECO:0007669"/>
    <property type="project" value="UniProtKB-KW"/>
</dbReference>
<dbReference type="Gene3D" id="3.20.20.140">
    <property type="entry name" value="Metal-dependent hydrolases"/>
    <property type="match status" value="1"/>
</dbReference>
<sequence length="349" mass="39428">MKLDSDQKRVELHVHLDGAIRHETIYDLMRKNKMKLPGDGSFEALSKALTVTEPKDLANFLKPFGIYIQALKSLEAAERVAYEFCEEMTKNKVAYAEARYSPHNFLPEHQKEVSKLSGLKQVVEAITRGFKRGEEDFGPKVTSILCGFNGDESVDDVLKLAQIFKGEGVVGIDMATKQDLGYNPEEVKLNSQAIRCYEEARKCGIHRTLHAGESGGPEMVQRALQVFHAERIGHGYHTLEDENLFQNCLRDRVHFETCPHSSILTGAVKLDGHKKHPIIRFAENDANFSISSDDPTIIGKWVDSDYQLLEEWGLNAQHFKKANFNAAEASFLPQNEKAELLEVIKKLWT</sequence>
<dbReference type="GO" id="GO:0006154">
    <property type="term" value="P:adenosine catabolic process"/>
    <property type="evidence" value="ECO:0007669"/>
    <property type="project" value="TreeGrafter"/>
</dbReference>
<dbReference type="Pfam" id="PF00962">
    <property type="entry name" value="A_deaminase"/>
    <property type="match status" value="1"/>
</dbReference>
<dbReference type="GO" id="GO:0009897">
    <property type="term" value="C:external side of plasma membrane"/>
    <property type="evidence" value="ECO:0007669"/>
    <property type="project" value="TreeGrafter"/>
</dbReference>
<comment type="similarity">
    <text evidence="3">Belongs to the metallo-dependent hydrolases superfamily. Adenosine and AMP deaminases family.</text>
</comment>
<dbReference type="Proteomes" id="UP000291343">
    <property type="component" value="Unassembled WGS sequence"/>
</dbReference>
<dbReference type="InterPro" id="IPR006650">
    <property type="entry name" value="A/AMP_deam_AS"/>
</dbReference>
<evidence type="ECO:0000256" key="6">
    <source>
        <dbReference type="ARBA" id="ARBA00022723"/>
    </source>
</evidence>
<name>A0A482WZC4_LAOST</name>
<comment type="subcellular location">
    <subcellularLocation>
        <location evidence="2">Cell membrane</location>
        <topology evidence="2">Peripheral membrane protein</topology>
        <orientation evidence="2">Extracellular side</orientation>
    </subcellularLocation>
</comment>
<reference evidence="10 11" key="1">
    <citation type="journal article" date="2017" name="Gigascience">
        <title>Genome sequence of the small brown planthopper, Laodelphax striatellus.</title>
        <authorList>
            <person name="Zhu J."/>
            <person name="Jiang F."/>
            <person name="Wang X."/>
            <person name="Yang P."/>
            <person name="Bao Y."/>
            <person name="Zhao W."/>
            <person name="Wang W."/>
            <person name="Lu H."/>
            <person name="Wang Q."/>
            <person name="Cui N."/>
            <person name="Li J."/>
            <person name="Chen X."/>
            <person name="Luo L."/>
            <person name="Yu J."/>
            <person name="Kang L."/>
            <person name="Cui F."/>
        </authorList>
    </citation>
    <scope>NUCLEOTIDE SEQUENCE [LARGE SCALE GENOMIC DNA]</scope>
    <source>
        <strain evidence="10">Lst14</strain>
    </source>
</reference>
<dbReference type="OrthoDB" id="6623181at2759"/>
<comment type="cofactor">
    <cofactor evidence="1">
        <name>Zn(2+)</name>
        <dbReference type="ChEBI" id="CHEBI:29105"/>
    </cofactor>
</comment>
<keyword evidence="8" id="KW-0862">Zinc</keyword>
<dbReference type="InParanoid" id="A0A482WZC4"/>
<evidence type="ECO:0000256" key="1">
    <source>
        <dbReference type="ARBA" id="ARBA00001947"/>
    </source>
</evidence>
<dbReference type="SUPFAM" id="SSF51556">
    <property type="entry name" value="Metallo-dependent hydrolases"/>
    <property type="match status" value="1"/>
</dbReference>
<dbReference type="EC" id="3.5.4.4" evidence="4"/>
<evidence type="ECO:0000256" key="7">
    <source>
        <dbReference type="ARBA" id="ARBA00022801"/>
    </source>
</evidence>